<keyword evidence="2" id="KW-0812">Transmembrane</keyword>
<sequence length="214" mass="24871">MSRLIQNKFTREAKKKQAQLKKILEQENESISKYKNDLDKISTNILLDYQTNKPDLLSLKIKYSSENQAHINELKDFLWSFDNNDLINIIDQARFLNDYSKDVTNKNSDKSWISSDAGLKEINNIRERFEQLKVLSSNFVSNSHNDLYKLQQIITYAKKKINDAEFFKPVEKIDIGTNKNKAKNFKILLGLLIGLIAVCLIFLFIIIGIFKTSE</sequence>
<proteinExistence type="predicted"/>
<comment type="caution">
    <text evidence="3">The sequence shown here is derived from an EMBL/GenBank/DDBJ whole genome shotgun (WGS) entry which is preliminary data.</text>
</comment>
<evidence type="ECO:0000313" key="4">
    <source>
        <dbReference type="Proteomes" id="UP001216384"/>
    </source>
</evidence>
<dbReference type="Proteomes" id="UP001216384">
    <property type="component" value="Unassembled WGS sequence"/>
</dbReference>
<dbReference type="AlphaFoldDB" id="A0AAW6HRI0"/>
<gene>
    <name evidence="3" type="ORF">LNO71_03705</name>
</gene>
<keyword evidence="1" id="KW-0175">Coiled coil</keyword>
<feature type="transmembrane region" description="Helical" evidence="2">
    <location>
        <begin position="187"/>
        <end position="210"/>
    </location>
</feature>
<accession>A0AAW6HRI0</accession>
<reference evidence="3" key="1">
    <citation type="submission" date="2021-11" db="EMBL/GenBank/DDBJ databases">
        <title>Description of Mycoplasma bradburyaesp. nov.from sea birds: a tribute to a great mycoplasmologist.</title>
        <authorList>
            <person name="Ramirez A.S."/>
            <person name="Poveda C."/>
            <person name="Suarez-Perez A."/>
            <person name="Rosales R.S."/>
            <person name="Dijkman R."/>
            <person name="Feberwee A."/>
            <person name="Spergser J."/>
            <person name="Szostak M.P."/>
            <person name="Ressel L."/>
            <person name="Calabuig P."/>
            <person name="Catania S."/>
            <person name="Gobbo F."/>
            <person name="Timofte D."/>
            <person name="Poveda J.B."/>
        </authorList>
    </citation>
    <scope>NUCLEOTIDE SEQUENCE</scope>
    <source>
        <strain evidence="3">T264</strain>
    </source>
</reference>
<keyword evidence="2" id="KW-0472">Membrane</keyword>
<evidence type="ECO:0000256" key="1">
    <source>
        <dbReference type="SAM" id="Coils"/>
    </source>
</evidence>
<organism evidence="3 4">
    <name type="scientific">Mycoplasma bradburyae</name>
    <dbReference type="NCBI Taxonomy" id="2963128"/>
    <lineage>
        <taxon>Bacteria</taxon>
        <taxon>Bacillati</taxon>
        <taxon>Mycoplasmatota</taxon>
        <taxon>Mollicutes</taxon>
        <taxon>Mycoplasmataceae</taxon>
        <taxon>Mycoplasma</taxon>
    </lineage>
</organism>
<dbReference type="RefSeq" id="WP_255045775.1">
    <property type="nucleotide sequence ID" value="NZ_CP101415.1"/>
</dbReference>
<name>A0AAW6HRI0_9MOLU</name>
<evidence type="ECO:0000313" key="3">
    <source>
        <dbReference type="EMBL" id="MDC4183725.1"/>
    </source>
</evidence>
<feature type="coiled-coil region" evidence="1">
    <location>
        <begin position="6"/>
        <end position="44"/>
    </location>
</feature>
<protein>
    <submittedName>
        <fullName evidence="3">Uncharacterized protein</fullName>
    </submittedName>
</protein>
<evidence type="ECO:0000256" key="2">
    <source>
        <dbReference type="SAM" id="Phobius"/>
    </source>
</evidence>
<keyword evidence="2" id="KW-1133">Transmembrane helix</keyword>
<dbReference type="EMBL" id="JAJHZP010000018">
    <property type="protein sequence ID" value="MDC4183725.1"/>
    <property type="molecule type" value="Genomic_DNA"/>
</dbReference>